<dbReference type="Pfam" id="PF01343">
    <property type="entry name" value="Peptidase_S49"/>
    <property type="match status" value="1"/>
</dbReference>
<evidence type="ECO:0000256" key="5">
    <source>
        <dbReference type="SAM" id="Phobius"/>
    </source>
</evidence>
<keyword evidence="5" id="KW-0472">Membrane</keyword>
<evidence type="ECO:0000313" key="7">
    <source>
        <dbReference type="EMBL" id="MFB5735343.1"/>
    </source>
</evidence>
<dbReference type="NCBIfam" id="TIGR00706">
    <property type="entry name" value="SppA_dom"/>
    <property type="match status" value="1"/>
</dbReference>
<keyword evidence="10" id="KW-1185">Reference proteome</keyword>
<dbReference type="RefSeq" id="WP_100757770.1">
    <property type="nucleotide sequence ID" value="NZ_JBHILI010000001.1"/>
</dbReference>
<keyword evidence="5" id="KW-0812">Transmembrane</keyword>
<dbReference type="PANTHER" id="PTHR42987">
    <property type="entry name" value="PEPTIDASE S49"/>
    <property type="match status" value="1"/>
</dbReference>
<proteinExistence type="inferred from homology"/>
<evidence type="ECO:0000256" key="1">
    <source>
        <dbReference type="ARBA" id="ARBA00008683"/>
    </source>
</evidence>
<dbReference type="SUPFAM" id="SSF52096">
    <property type="entry name" value="ClpP/crotonase"/>
    <property type="match status" value="1"/>
</dbReference>
<feature type="domain" description="Peptidase S49" evidence="6">
    <location>
        <begin position="117"/>
        <end position="265"/>
    </location>
</feature>
<reference evidence="7 10" key="2">
    <citation type="submission" date="2024-09" db="EMBL/GenBank/DDBJ databases">
        <title>Taxonomic and Genotyping Characterization of Leptospira Strains isolated from Multiple Sources in Colombia highlights the importance of intermediate species.</title>
        <authorList>
            <person name="Torres Higuera L."/>
            <person name="Rojas Tapias D."/>
            <person name="Jimenez Velasquez S."/>
            <person name="Renjifo Ibanez C."/>
        </authorList>
    </citation>
    <scope>NUCLEOTIDE SEQUENCE [LARGE SCALE GENOMIC DNA]</scope>
    <source>
        <strain evidence="7 10">Lep080</strain>
    </source>
</reference>
<accession>A0A2M9ZFR3</accession>
<dbReference type="InterPro" id="IPR029045">
    <property type="entry name" value="ClpP/crotonase-like_dom_sf"/>
</dbReference>
<evidence type="ECO:0000313" key="10">
    <source>
        <dbReference type="Proteomes" id="UP001580391"/>
    </source>
</evidence>
<dbReference type="Proteomes" id="UP001580391">
    <property type="component" value="Unassembled WGS sequence"/>
</dbReference>
<dbReference type="CDD" id="cd07023">
    <property type="entry name" value="S49_Sppa_N_C"/>
    <property type="match status" value="1"/>
</dbReference>
<dbReference type="PANTHER" id="PTHR42987:SF7">
    <property type="entry name" value="SIGNAL PEPTIDE PEPTIDASE SPPA-RELATED"/>
    <property type="match status" value="1"/>
</dbReference>
<comment type="caution">
    <text evidence="8">The sequence shown here is derived from an EMBL/GenBank/DDBJ whole genome shotgun (WGS) entry which is preliminary data.</text>
</comment>
<dbReference type="InterPro" id="IPR004635">
    <property type="entry name" value="Pept_S49_SppA"/>
</dbReference>
<organism evidence="8 9">
    <name type="scientific">Leptospira wolffii</name>
    <dbReference type="NCBI Taxonomy" id="409998"/>
    <lineage>
        <taxon>Bacteria</taxon>
        <taxon>Pseudomonadati</taxon>
        <taxon>Spirochaetota</taxon>
        <taxon>Spirochaetia</taxon>
        <taxon>Leptospirales</taxon>
        <taxon>Leptospiraceae</taxon>
        <taxon>Leptospira</taxon>
    </lineage>
</organism>
<dbReference type="Gene3D" id="3.90.226.10">
    <property type="entry name" value="2-enoyl-CoA Hydratase, Chain A, domain 1"/>
    <property type="match status" value="1"/>
</dbReference>
<evidence type="ECO:0000256" key="4">
    <source>
        <dbReference type="ARBA" id="ARBA00022825"/>
    </source>
</evidence>
<dbReference type="GO" id="GO:0006508">
    <property type="term" value="P:proteolysis"/>
    <property type="evidence" value="ECO:0007669"/>
    <property type="project" value="UniProtKB-KW"/>
</dbReference>
<name>A0A2M9ZFR3_9LEPT</name>
<dbReference type="Proteomes" id="UP000231912">
    <property type="component" value="Unassembled WGS sequence"/>
</dbReference>
<keyword evidence="3" id="KW-0378">Hydrolase</keyword>
<keyword evidence="2" id="KW-0645">Protease</keyword>
<reference evidence="8 9" key="1">
    <citation type="submission" date="2017-07" db="EMBL/GenBank/DDBJ databases">
        <title>Leptospira spp. isolated from tropical soils.</title>
        <authorList>
            <person name="Thibeaux R."/>
            <person name="Iraola G."/>
            <person name="Ferres I."/>
            <person name="Bierque E."/>
            <person name="Girault D."/>
            <person name="Soupe-Gilbert M.-E."/>
            <person name="Picardeau M."/>
            <person name="Goarant C."/>
        </authorList>
    </citation>
    <scope>NUCLEOTIDE SEQUENCE [LARGE SCALE GENOMIC DNA]</scope>
    <source>
        <strain evidence="8 9">FH2-C-A2</strain>
    </source>
</reference>
<keyword evidence="5" id="KW-1133">Transmembrane helix</keyword>
<protein>
    <submittedName>
        <fullName evidence="8">Signal peptide peptidase SppA</fullName>
    </submittedName>
</protein>
<dbReference type="AlphaFoldDB" id="A0A2M9ZFR3"/>
<comment type="similarity">
    <text evidence="1">Belongs to the peptidase S49 family.</text>
</comment>
<dbReference type="GO" id="GO:0008236">
    <property type="term" value="F:serine-type peptidase activity"/>
    <property type="evidence" value="ECO:0007669"/>
    <property type="project" value="UniProtKB-KW"/>
</dbReference>
<evidence type="ECO:0000256" key="2">
    <source>
        <dbReference type="ARBA" id="ARBA00022670"/>
    </source>
</evidence>
<feature type="transmembrane region" description="Helical" evidence="5">
    <location>
        <begin position="6"/>
        <end position="27"/>
    </location>
</feature>
<sequence length="321" mass="35072">MDRNRIALAVTFVVTILSLFIGLINLASTISPSKLTKVEGGGGFGTERLGAALIKIEGEIHSGNSSFETAGANTILKQLRALEDDSNIVGILIEINSPGGSVGASQEIYQEIMYLRKEKNKKVVVSMKDIAASGGYYIAAGADKIFALGGTLTGSIGVIAIAPNIKGLLDRYGIKVRTFKEGKYKDSLSLFRDNTPEEDAMIQKMLSDTYEEFIEDVAKGRNQTVKFVQSLAEGRVYSGQEAFRNKLVDDIGGRREALAELSKLCNYDGILPLYEEETDPFDRFLQLLQAKTGAFFGGEKILLQELKRSPVLVLYPHAMAW</sequence>
<dbReference type="EMBL" id="NPDT01000001">
    <property type="protein sequence ID" value="PJZ67268.1"/>
    <property type="molecule type" value="Genomic_DNA"/>
</dbReference>
<evidence type="ECO:0000259" key="6">
    <source>
        <dbReference type="Pfam" id="PF01343"/>
    </source>
</evidence>
<evidence type="ECO:0000313" key="9">
    <source>
        <dbReference type="Proteomes" id="UP000231912"/>
    </source>
</evidence>
<dbReference type="EMBL" id="JBHILJ010000001">
    <property type="protein sequence ID" value="MFB5735343.1"/>
    <property type="molecule type" value="Genomic_DNA"/>
</dbReference>
<keyword evidence="4" id="KW-0720">Serine protease</keyword>
<evidence type="ECO:0000256" key="3">
    <source>
        <dbReference type="ARBA" id="ARBA00022801"/>
    </source>
</evidence>
<dbReference type="Gene3D" id="6.20.330.10">
    <property type="match status" value="1"/>
</dbReference>
<dbReference type="InterPro" id="IPR047272">
    <property type="entry name" value="S49_SppA_C"/>
</dbReference>
<dbReference type="InterPro" id="IPR002142">
    <property type="entry name" value="Peptidase_S49"/>
</dbReference>
<gene>
    <name evidence="8" type="primary">sppA</name>
    <name evidence="7" type="ORF">ACE5IX_02415</name>
    <name evidence="8" type="ORF">CH371_04250</name>
</gene>
<evidence type="ECO:0000313" key="8">
    <source>
        <dbReference type="EMBL" id="PJZ67268.1"/>
    </source>
</evidence>